<evidence type="ECO:0000313" key="4">
    <source>
        <dbReference type="Proteomes" id="UP000270230"/>
    </source>
</evidence>
<comment type="caution">
    <text evidence="3">The sequence shown here is derived from an EMBL/GenBank/DDBJ whole genome shotgun (WGS) entry which is preliminary data.</text>
</comment>
<dbReference type="AlphaFoldDB" id="A0A3M7BWP1"/>
<sequence>MHYLHPRSRQTGTLFTATLAVSFLVVALPHMLPCPVDRRGYADTVEMPDGTIKRRRRRQKPAEEEEGKKEEALSTMDASRPPRECPVPKPGGLVGQMMGFEKKEPEKPSDVVVQTLERRRAREDEPKEAATPKYVCDRQVYRIAVYAPMERPSFTEHANLASPRPRTRQDCFTAYHRAPAQTVDRHRTSTRAEGGISECIRASHKTTEALTAQFSCAGSIFEPNLLGQGRSGDEQQSFAACALQLKRRMDARMNGKLDDLPCDEGYRP</sequence>
<feature type="transmembrane region" description="Helical" evidence="2">
    <location>
        <begin position="12"/>
        <end position="32"/>
    </location>
</feature>
<gene>
    <name evidence="3" type="ORF">D0865_10671</name>
</gene>
<evidence type="ECO:0000256" key="1">
    <source>
        <dbReference type="SAM" id="MobiDB-lite"/>
    </source>
</evidence>
<keyword evidence="2" id="KW-0812">Transmembrane</keyword>
<protein>
    <recommendedName>
        <fullName evidence="5">Transmembrane protein</fullName>
    </recommendedName>
</protein>
<keyword evidence="2" id="KW-1133">Transmembrane helix</keyword>
<dbReference type="Proteomes" id="UP000270230">
    <property type="component" value="Unassembled WGS sequence"/>
</dbReference>
<dbReference type="PANTHER" id="PTHR40020">
    <property type="entry name" value="CYTOCHROME C OXIDASE ASSEMBLY FACTOR 2"/>
    <property type="match status" value="1"/>
</dbReference>
<reference evidence="3 4" key="1">
    <citation type="journal article" date="2018" name="BMC Genomics">
        <title>Genomic evidence for intraspecific hybridization in a clonal and extremely halotolerant yeast.</title>
        <authorList>
            <person name="Gostincar C."/>
            <person name="Stajich J.E."/>
            <person name="Zupancic J."/>
            <person name="Zalar P."/>
            <person name="Gunde-Cimerman N."/>
        </authorList>
    </citation>
    <scope>NUCLEOTIDE SEQUENCE [LARGE SCALE GENOMIC DNA]</scope>
    <source>
        <strain evidence="3 4">EXF-151</strain>
    </source>
</reference>
<feature type="region of interest" description="Disordered" evidence="1">
    <location>
        <begin position="40"/>
        <end position="90"/>
    </location>
</feature>
<feature type="compositionally biased region" description="Basic and acidic residues" evidence="1">
    <location>
        <begin position="60"/>
        <end position="72"/>
    </location>
</feature>
<dbReference type="EMBL" id="QWIN01001064">
    <property type="protein sequence ID" value="RMY44275.1"/>
    <property type="molecule type" value="Genomic_DNA"/>
</dbReference>
<dbReference type="GO" id="GO:0033617">
    <property type="term" value="P:mitochondrial respiratory chain complex IV assembly"/>
    <property type="evidence" value="ECO:0007669"/>
    <property type="project" value="TreeGrafter"/>
</dbReference>
<dbReference type="OrthoDB" id="5410040at2759"/>
<proteinExistence type="predicted"/>
<evidence type="ECO:0000313" key="3">
    <source>
        <dbReference type="EMBL" id="RMY44275.1"/>
    </source>
</evidence>
<evidence type="ECO:0008006" key="5">
    <source>
        <dbReference type="Google" id="ProtNLM"/>
    </source>
</evidence>
<evidence type="ECO:0000256" key="2">
    <source>
        <dbReference type="SAM" id="Phobius"/>
    </source>
</evidence>
<keyword evidence="2" id="KW-0472">Membrane</keyword>
<dbReference type="GO" id="GO:0005759">
    <property type="term" value="C:mitochondrial matrix"/>
    <property type="evidence" value="ECO:0007669"/>
    <property type="project" value="TreeGrafter"/>
</dbReference>
<name>A0A3M7BWP1_HORWE</name>
<accession>A0A3M7BWP1</accession>
<organism evidence="3 4">
    <name type="scientific">Hortaea werneckii</name>
    <name type="common">Black yeast</name>
    <name type="synonym">Cladosporium werneckii</name>
    <dbReference type="NCBI Taxonomy" id="91943"/>
    <lineage>
        <taxon>Eukaryota</taxon>
        <taxon>Fungi</taxon>
        <taxon>Dikarya</taxon>
        <taxon>Ascomycota</taxon>
        <taxon>Pezizomycotina</taxon>
        <taxon>Dothideomycetes</taxon>
        <taxon>Dothideomycetidae</taxon>
        <taxon>Mycosphaerellales</taxon>
        <taxon>Teratosphaeriaceae</taxon>
        <taxon>Hortaea</taxon>
    </lineage>
</organism>
<dbReference type="PANTHER" id="PTHR40020:SF1">
    <property type="entry name" value="CYTOCHROME C OXIDASE ASSEMBLY FACTOR 2"/>
    <property type="match status" value="1"/>
</dbReference>